<accession>A0A3D8RHV3</accession>
<sequence>MKERIKEEIRAYADSLRRETHTDAKLEQWVETNIPRYMVGRSDSANAKFELGQWYIMCRNISFDGRVQCSHPFFDSATEPDIVAAEIIYICDRIVTTRVNKNGMPPHNPLQQQAWYREALRDSLTIAGQTRFRQVIPEPVSSSLQLPSPYQPDDLNGPSSVCDPLSTMGPLDLSTFSNAQTALSTMPSSYLPTHHQQSGMIGVSGLQMPMSHVSSEMVQDQTGGPHWDNYQQNIETGQAFGARYNLYEDQFDSTEYEHIPPQIPGNSSQYPQGWSGQSAQQGHQ</sequence>
<dbReference type="OrthoDB" id="3564835at2759"/>
<proteinExistence type="predicted"/>
<evidence type="ECO:0000313" key="2">
    <source>
        <dbReference type="EMBL" id="RDW73639.1"/>
    </source>
</evidence>
<evidence type="ECO:0000313" key="3">
    <source>
        <dbReference type="Proteomes" id="UP000256328"/>
    </source>
</evidence>
<name>A0A3D8RHV3_9HELO</name>
<organism evidence="2 3">
    <name type="scientific">Coleophoma crateriformis</name>
    <dbReference type="NCBI Taxonomy" id="565419"/>
    <lineage>
        <taxon>Eukaryota</taxon>
        <taxon>Fungi</taxon>
        <taxon>Dikarya</taxon>
        <taxon>Ascomycota</taxon>
        <taxon>Pezizomycotina</taxon>
        <taxon>Leotiomycetes</taxon>
        <taxon>Helotiales</taxon>
        <taxon>Dermateaceae</taxon>
        <taxon>Coleophoma</taxon>
    </lineage>
</organism>
<gene>
    <name evidence="2" type="ORF">BP5796_07081</name>
</gene>
<keyword evidence="3" id="KW-1185">Reference proteome</keyword>
<dbReference type="AlphaFoldDB" id="A0A3D8RHV3"/>
<feature type="compositionally biased region" description="Polar residues" evidence="1">
    <location>
        <begin position="264"/>
        <end position="284"/>
    </location>
</feature>
<dbReference type="Proteomes" id="UP000256328">
    <property type="component" value="Unassembled WGS sequence"/>
</dbReference>
<dbReference type="EMBL" id="PDLN01000010">
    <property type="protein sequence ID" value="RDW73639.1"/>
    <property type="molecule type" value="Genomic_DNA"/>
</dbReference>
<protein>
    <submittedName>
        <fullName evidence="2">Uncharacterized protein</fullName>
    </submittedName>
</protein>
<reference evidence="2 3" key="1">
    <citation type="journal article" date="2018" name="IMA Fungus">
        <title>IMA Genome-F 9: Draft genome sequence of Annulohypoxylon stygium, Aspergillus mulundensis, Berkeleyomyces basicola (syn. Thielaviopsis basicola), Ceratocystis smalleyi, two Cercospora beticola strains, Coleophoma cylindrospora, Fusarium fracticaudum, Phialophora cf. hyalina, and Morchella septimelata.</title>
        <authorList>
            <person name="Wingfield B.D."/>
            <person name="Bills G.F."/>
            <person name="Dong Y."/>
            <person name="Huang W."/>
            <person name="Nel W.J."/>
            <person name="Swalarsk-Parry B.S."/>
            <person name="Vaghefi N."/>
            <person name="Wilken P.M."/>
            <person name="An Z."/>
            <person name="de Beer Z.W."/>
            <person name="De Vos L."/>
            <person name="Chen L."/>
            <person name="Duong T.A."/>
            <person name="Gao Y."/>
            <person name="Hammerbacher A."/>
            <person name="Kikkert J.R."/>
            <person name="Li Y."/>
            <person name="Li H."/>
            <person name="Li K."/>
            <person name="Li Q."/>
            <person name="Liu X."/>
            <person name="Ma X."/>
            <person name="Naidoo K."/>
            <person name="Pethybridge S.J."/>
            <person name="Sun J."/>
            <person name="Steenkamp E.T."/>
            <person name="van der Nest M.A."/>
            <person name="van Wyk S."/>
            <person name="Wingfield M.J."/>
            <person name="Xiong C."/>
            <person name="Yue Q."/>
            <person name="Zhang X."/>
        </authorList>
    </citation>
    <scope>NUCLEOTIDE SEQUENCE [LARGE SCALE GENOMIC DNA]</scope>
    <source>
        <strain evidence="2 3">BP5796</strain>
    </source>
</reference>
<feature type="region of interest" description="Disordered" evidence="1">
    <location>
        <begin position="256"/>
        <end position="284"/>
    </location>
</feature>
<comment type="caution">
    <text evidence="2">The sequence shown here is derived from an EMBL/GenBank/DDBJ whole genome shotgun (WGS) entry which is preliminary data.</text>
</comment>
<evidence type="ECO:0000256" key="1">
    <source>
        <dbReference type="SAM" id="MobiDB-lite"/>
    </source>
</evidence>